<evidence type="ECO:0000256" key="1">
    <source>
        <dbReference type="ARBA" id="ARBA00005564"/>
    </source>
</evidence>
<dbReference type="RefSeq" id="WP_158359420.1">
    <property type="nucleotide sequence ID" value="NZ_CP034879.1"/>
</dbReference>
<reference evidence="3 4" key="1">
    <citation type="submission" date="2018-12" db="EMBL/GenBank/DDBJ databases">
        <authorList>
            <person name="Chong R.A."/>
        </authorList>
    </citation>
    <scope>NUCLEOTIDE SEQUENCE [LARGE SCALE GENOMIC DNA]</scope>
    <source>
        <strain evidence="3 4">Bca</strain>
    </source>
</reference>
<dbReference type="Gene3D" id="2.130.10.10">
    <property type="entry name" value="YVTN repeat-like/Quinoprotein amine dehydrogenase"/>
    <property type="match status" value="1"/>
</dbReference>
<evidence type="ECO:0000313" key="3">
    <source>
        <dbReference type="EMBL" id="QCI20430.1"/>
    </source>
</evidence>
<dbReference type="GO" id="GO:0006006">
    <property type="term" value="P:glucose metabolic process"/>
    <property type="evidence" value="ECO:0007669"/>
    <property type="project" value="UniProtKB-KW"/>
</dbReference>
<dbReference type="AlphaFoldDB" id="A0A4D6Y2V5"/>
<accession>A0A4D6Y2V5</accession>
<organism evidence="3 4">
    <name type="scientific">Buchnera aphidicola</name>
    <name type="common">Brachycaudus cardui</name>
    <dbReference type="NCBI Taxonomy" id="557993"/>
    <lineage>
        <taxon>Bacteria</taxon>
        <taxon>Pseudomonadati</taxon>
        <taxon>Pseudomonadota</taxon>
        <taxon>Gammaproteobacteria</taxon>
        <taxon>Enterobacterales</taxon>
        <taxon>Erwiniaceae</taxon>
        <taxon>Buchnera</taxon>
    </lineage>
</organism>
<dbReference type="Proteomes" id="UP000298594">
    <property type="component" value="Chromosome"/>
</dbReference>
<dbReference type="OrthoDB" id="9790815at2"/>
<dbReference type="InterPro" id="IPR019405">
    <property type="entry name" value="Lactonase_7-beta_prop"/>
</dbReference>
<dbReference type="NCBIfam" id="NF008258">
    <property type="entry name" value="PRK11028.1"/>
    <property type="match status" value="1"/>
</dbReference>
<keyword evidence="2" id="KW-0119">Carbohydrate metabolism</keyword>
<comment type="similarity">
    <text evidence="1">Belongs to the cycloisomerase 2 family.</text>
</comment>
<gene>
    <name evidence="3" type="ORF">D9V67_01490</name>
</gene>
<keyword evidence="3" id="KW-0378">Hydrolase</keyword>
<proteinExistence type="inferred from homology"/>
<keyword evidence="2" id="KW-0313">Glucose metabolism</keyword>
<evidence type="ECO:0000313" key="4">
    <source>
        <dbReference type="Proteomes" id="UP000298594"/>
    </source>
</evidence>
<dbReference type="EC" id="3.1.1.31" evidence="3"/>
<dbReference type="InterPro" id="IPR011045">
    <property type="entry name" value="N2O_reductase_N"/>
</dbReference>
<dbReference type="InterPro" id="IPR050282">
    <property type="entry name" value="Cycloisomerase_2"/>
</dbReference>
<dbReference type="InterPro" id="IPR015943">
    <property type="entry name" value="WD40/YVTN_repeat-like_dom_sf"/>
</dbReference>
<dbReference type="Pfam" id="PF10282">
    <property type="entry name" value="Lactonase"/>
    <property type="match status" value="1"/>
</dbReference>
<evidence type="ECO:0000256" key="2">
    <source>
        <dbReference type="ARBA" id="ARBA00022526"/>
    </source>
</evidence>
<dbReference type="SUPFAM" id="SSF50974">
    <property type="entry name" value="Nitrous oxide reductase, N-terminal domain"/>
    <property type="match status" value="1"/>
</dbReference>
<dbReference type="PANTHER" id="PTHR30344:SF1">
    <property type="entry name" value="6-PHOSPHOGLUCONOLACTONASE"/>
    <property type="match status" value="1"/>
</dbReference>
<sequence>MKEVVYIANSVSENIEVWNLYKNGEMNLIQTVITDGQVQPLKIIKSKNLLYAGIRPNNRIITYCIDDNGFLKKKSESFIPGNPNYISLNYTKEFLFCSSYNSNCISVSPLNKYGIPQNPIQIIYNIEGCHSAKINYKYNILFVMSLKEDTIYLYHLTDHGILKNTEQKLLHTKKNSGPRHIIFHPNKDFIYTINELNGTIDVWRINKKNNIIQVENIQNINILNNVLSDRYWSSDIHITQCGRFLYASDRFLNIISLFHIDQKNYNITFFESYPTVEQPRSFSINDNNTYLIVTGEKSNTFILYSISQINGTLKKINIYNTSTNPIWILMHTINKN</sequence>
<reference evidence="3 4" key="2">
    <citation type="submission" date="2019-05" db="EMBL/GenBank/DDBJ databases">
        <title>Genome evolution of the obligate endosymbiont Buchnera aphidicola.</title>
        <authorList>
            <person name="Moran N.A."/>
        </authorList>
    </citation>
    <scope>NUCLEOTIDE SEQUENCE [LARGE SCALE GENOMIC DNA]</scope>
    <source>
        <strain evidence="3 4">Bca</strain>
    </source>
</reference>
<protein>
    <submittedName>
        <fullName evidence="3">6-phosphogluconolactonase</fullName>
        <ecNumber evidence="3">3.1.1.31</ecNumber>
    </submittedName>
</protein>
<dbReference type="GO" id="GO:0017057">
    <property type="term" value="F:6-phosphogluconolactonase activity"/>
    <property type="evidence" value="ECO:0007669"/>
    <property type="project" value="UniProtKB-EC"/>
</dbReference>
<dbReference type="PANTHER" id="PTHR30344">
    <property type="entry name" value="6-PHOSPHOGLUCONOLACTONASE-RELATED"/>
    <property type="match status" value="1"/>
</dbReference>
<dbReference type="GO" id="GO:0005829">
    <property type="term" value="C:cytosol"/>
    <property type="evidence" value="ECO:0007669"/>
    <property type="project" value="TreeGrafter"/>
</dbReference>
<dbReference type="EMBL" id="CP034879">
    <property type="protein sequence ID" value="QCI20430.1"/>
    <property type="molecule type" value="Genomic_DNA"/>
</dbReference>
<name>A0A4D6Y2V5_9GAMM</name>